<keyword evidence="1" id="KW-0479">Metal-binding</keyword>
<gene>
    <name evidence="4" type="ORF">JJ842_01920</name>
</gene>
<evidence type="ECO:0000313" key="4">
    <source>
        <dbReference type="EMBL" id="MBO6970670.1"/>
    </source>
</evidence>
<sequence>MEFQASYDYFSLLNIVLYYYGISNNLFLDSLDSKLNNQVAILICGHGSRNKLAITEFQELTKLIQKRYPTILVEYGFLEFAKPSLVDALDKLRNHSIKKVIAIPAMLFAAGHVKNDIPSLLMNYSNKTGIEIIYGRELGINNLMISAACERVKDVFKQNDNLKPEESLLVVVGRGSSDPDANSNVSKITRMIVEGIGIGWGETVFSGVTFPLVEPGLKNVVRLGYKNIIIFPYFLFSGVLVTRIKRQSDLVAINNPHISFIHAKYLSSQTYVVDTFVERIEEILNNEGKNFMNCSTCKYRSNLFGFEEEVGMIQESHHDHVEGLGISCDLCDPECNGACEIQNQISTHNQEKSNLGKDDYLEHEHEHEHEHLEGHQHEHNHHQHSIYPNAKHPLGPVTLRLPNKDQILRKSVENN</sequence>
<dbReference type="PANTHER" id="PTHR33542">
    <property type="entry name" value="SIROHYDROCHLORIN FERROCHELATASE, CHLOROPLASTIC"/>
    <property type="match status" value="1"/>
</dbReference>
<dbReference type="Pfam" id="PF01903">
    <property type="entry name" value="CbiX"/>
    <property type="match status" value="2"/>
</dbReference>
<protein>
    <submittedName>
        <fullName evidence="4">Sirohydrochlorin chelatase</fullName>
    </submittedName>
</protein>
<dbReference type="PANTHER" id="PTHR33542:SF3">
    <property type="entry name" value="SIROHYDROCHLORIN FERROCHELATASE, CHLOROPLASTIC"/>
    <property type="match status" value="1"/>
</dbReference>
<dbReference type="CDD" id="cd03416">
    <property type="entry name" value="CbiX_SirB_N"/>
    <property type="match status" value="1"/>
</dbReference>
<evidence type="ECO:0000256" key="3">
    <source>
        <dbReference type="SAM" id="MobiDB-lite"/>
    </source>
</evidence>
<dbReference type="GO" id="GO:0016829">
    <property type="term" value="F:lyase activity"/>
    <property type="evidence" value="ECO:0007669"/>
    <property type="project" value="UniProtKB-KW"/>
</dbReference>
<dbReference type="CDD" id="cd03414">
    <property type="entry name" value="CbiX_SirB_C"/>
    <property type="match status" value="1"/>
</dbReference>
<accession>A0A9D9BQ49</accession>
<evidence type="ECO:0000313" key="5">
    <source>
        <dbReference type="Proteomes" id="UP000668060"/>
    </source>
</evidence>
<keyword evidence="2" id="KW-0456">Lyase</keyword>
<comment type="caution">
    <text evidence="4">The sequence shown here is derived from an EMBL/GenBank/DDBJ whole genome shotgun (WGS) entry which is preliminary data.</text>
</comment>
<feature type="region of interest" description="Disordered" evidence="3">
    <location>
        <begin position="364"/>
        <end position="415"/>
    </location>
</feature>
<dbReference type="AlphaFoldDB" id="A0A9D9BQ49"/>
<feature type="compositionally biased region" description="Basic and acidic residues" evidence="3">
    <location>
        <begin position="402"/>
        <end position="415"/>
    </location>
</feature>
<proteinExistence type="predicted"/>
<organism evidence="4 5">
    <name type="scientific">Prochlorococcus marinus CUG1433</name>
    <dbReference type="NCBI Taxonomy" id="2774506"/>
    <lineage>
        <taxon>Bacteria</taxon>
        <taxon>Bacillati</taxon>
        <taxon>Cyanobacteriota</taxon>
        <taxon>Cyanophyceae</taxon>
        <taxon>Synechococcales</taxon>
        <taxon>Prochlorococcaceae</taxon>
        <taxon>Prochlorococcus</taxon>
    </lineage>
</organism>
<evidence type="ECO:0000256" key="1">
    <source>
        <dbReference type="ARBA" id="ARBA00022723"/>
    </source>
</evidence>
<dbReference type="EMBL" id="JAEPLN010000001">
    <property type="protein sequence ID" value="MBO6970670.1"/>
    <property type="molecule type" value="Genomic_DNA"/>
</dbReference>
<feature type="compositionally biased region" description="Basic and acidic residues" evidence="3">
    <location>
        <begin position="364"/>
        <end position="377"/>
    </location>
</feature>
<dbReference type="InterPro" id="IPR002762">
    <property type="entry name" value="CbiX-like"/>
</dbReference>
<dbReference type="GO" id="GO:0046872">
    <property type="term" value="F:metal ion binding"/>
    <property type="evidence" value="ECO:0007669"/>
    <property type="project" value="UniProtKB-KW"/>
</dbReference>
<dbReference type="Proteomes" id="UP000668060">
    <property type="component" value="Unassembled WGS sequence"/>
</dbReference>
<dbReference type="InterPro" id="IPR050963">
    <property type="entry name" value="Sirohydro_Cobaltochel/CbiX"/>
</dbReference>
<reference evidence="4" key="1">
    <citation type="journal article" date="2021" name="Front. Mar. Sci.">
        <title>Genomes of Diverse Isolates of Prochlorococcus High-Light-Adapted Clade II in the Western Pacific Ocean.</title>
        <authorList>
            <person name="Yan W."/>
            <person name="Feng X."/>
            <person name="Zhang W."/>
            <person name="Nawaz M.Z."/>
            <person name="Luo T."/>
            <person name="Zhang R."/>
            <person name="Jiao N."/>
        </authorList>
    </citation>
    <scope>NUCLEOTIDE SEQUENCE</scope>
    <source>
        <strain evidence="4">CUG1433</strain>
    </source>
</reference>
<dbReference type="Gene3D" id="3.40.50.1400">
    <property type="match status" value="2"/>
</dbReference>
<name>A0A9D9BQ49_PROMR</name>
<dbReference type="SUPFAM" id="SSF53800">
    <property type="entry name" value="Chelatase"/>
    <property type="match status" value="1"/>
</dbReference>
<evidence type="ECO:0000256" key="2">
    <source>
        <dbReference type="ARBA" id="ARBA00023239"/>
    </source>
</evidence>